<comment type="caution">
    <text evidence="1">The sequence shown here is derived from an EMBL/GenBank/DDBJ whole genome shotgun (WGS) entry which is preliminary data.</text>
</comment>
<keyword evidence="2" id="KW-1185">Reference proteome</keyword>
<dbReference type="EMBL" id="BMKR01000011">
    <property type="protein sequence ID" value="GGF82762.1"/>
    <property type="molecule type" value="Genomic_DNA"/>
</dbReference>
<dbReference type="Proteomes" id="UP000637643">
    <property type="component" value="Unassembled WGS sequence"/>
</dbReference>
<organism evidence="1 2">
    <name type="scientific">Paenibacillus albidus</name>
    <dbReference type="NCBI Taxonomy" id="2041023"/>
    <lineage>
        <taxon>Bacteria</taxon>
        <taxon>Bacillati</taxon>
        <taxon>Bacillota</taxon>
        <taxon>Bacilli</taxon>
        <taxon>Bacillales</taxon>
        <taxon>Paenibacillaceae</taxon>
        <taxon>Paenibacillus</taxon>
    </lineage>
</organism>
<dbReference type="AlphaFoldDB" id="A0A917CB21"/>
<evidence type="ECO:0000313" key="2">
    <source>
        <dbReference type="Proteomes" id="UP000637643"/>
    </source>
</evidence>
<proteinExistence type="predicted"/>
<name>A0A917CB21_9BACL</name>
<accession>A0A917CB21</accession>
<dbReference type="RefSeq" id="WP_189026092.1">
    <property type="nucleotide sequence ID" value="NZ_BMKR01000011.1"/>
</dbReference>
<reference evidence="1" key="1">
    <citation type="journal article" date="2014" name="Int. J. Syst. Evol. Microbiol.">
        <title>Complete genome sequence of Corynebacterium casei LMG S-19264T (=DSM 44701T), isolated from a smear-ripened cheese.</title>
        <authorList>
            <consortium name="US DOE Joint Genome Institute (JGI-PGF)"/>
            <person name="Walter F."/>
            <person name="Albersmeier A."/>
            <person name="Kalinowski J."/>
            <person name="Ruckert C."/>
        </authorList>
    </citation>
    <scope>NUCLEOTIDE SEQUENCE</scope>
    <source>
        <strain evidence="1">CGMCC 1.16134</strain>
    </source>
</reference>
<sequence>MKINQFEFNNLYAFQIRIRNKHGLWLDYPGGRIFPCNIYSKRTGIYALEKDAFYIKDWLIGLGHSILVVTNDNRVGYLRRREVSHIDGPFEIDEMKRISKMEASIRWGISLRTINKFREFNEEATIPYNLVQKYFGAHGGIPDKEKYRYTSIVRDLRENGHSGTEYWGEDEAEIKKEELIAFDIYMSSNH</sequence>
<gene>
    <name evidence="1" type="ORF">GCM10010912_29850</name>
</gene>
<reference evidence="1" key="2">
    <citation type="submission" date="2020-09" db="EMBL/GenBank/DDBJ databases">
        <authorList>
            <person name="Sun Q."/>
            <person name="Zhou Y."/>
        </authorList>
    </citation>
    <scope>NUCLEOTIDE SEQUENCE</scope>
    <source>
        <strain evidence="1">CGMCC 1.16134</strain>
    </source>
</reference>
<evidence type="ECO:0000313" key="1">
    <source>
        <dbReference type="EMBL" id="GGF82762.1"/>
    </source>
</evidence>
<protein>
    <submittedName>
        <fullName evidence="1">Uncharacterized protein</fullName>
    </submittedName>
</protein>